<reference evidence="2" key="1">
    <citation type="submission" date="2016-06" db="EMBL/GenBank/DDBJ databases">
        <title>Parallel loss of symbiosis genes in relatives of nitrogen-fixing non-legume Parasponia.</title>
        <authorList>
            <person name="Van Velzen R."/>
            <person name="Holmer R."/>
            <person name="Bu F."/>
            <person name="Rutten L."/>
            <person name="Van Zeijl A."/>
            <person name="Liu W."/>
            <person name="Santuari L."/>
            <person name="Cao Q."/>
            <person name="Sharma T."/>
            <person name="Shen D."/>
            <person name="Roswanjaya Y."/>
            <person name="Wardhani T."/>
            <person name="Kalhor M.S."/>
            <person name="Jansen J."/>
            <person name="Van den Hoogen J."/>
            <person name="Gungor B."/>
            <person name="Hartog M."/>
            <person name="Hontelez J."/>
            <person name="Verver J."/>
            <person name="Yang W.-C."/>
            <person name="Schijlen E."/>
            <person name="Repin R."/>
            <person name="Schilthuizen M."/>
            <person name="Schranz E."/>
            <person name="Heidstra R."/>
            <person name="Miyata K."/>
            <person name="Fedorova E."/>
            <person name="Kohlen W."/>
            <person name="Bisseling T."/>
            <person name="Smit S."/>
            <person name="Geurts R."/>
        </authorList>
    </citation>
    <scope>NUCLEOTIDE SEQUENCE [LARGE SCALE GENOMIC DNA]</scope>
    <source>
        <strain evidence="2">cv. RG33-2</strain>
    </source>
</reference>
<dbReference type="AlphaFoldDB" id="A0A2P5F9E1"/>
<evidence type="ECO:0000313" key="2">
    <source>
        <dbReference type="Proteomes" id="UP000237000"/>
    </source>
</evidence>
<keyword evidence="2" id="KW-1185">Reference proteome</keyword>
<protein>
    <submittedName>
        <fullName evidence="1">Uncharacterized protein</fullName>
    </submittedName>
</protein>
<organism evidence="1 2">
    <name type="scientific">Trema orientale</name>
    <name type="common">Charcoal tree</name>
    <name type="synonym">Celtis orientalis</name>
    <dbReference type="NCBI Taxonomy" id="63057"/>
    <lineage>
        <taxon>Eukaryota</taxon>
        <taxon>Viridiplantae</taxon>
        <taxon>Streptophyta</taxon>
        <taxon>Embryophyta</taxon>
        <taxon>Tracheophyta</taxon>
        <taxon>Spermatophyta</taxon>
        <taxon>Magnoliopsida</taxon>
        <taxon>eudicotyledons</taxon>
        <taxon>Gunneridae</taxon>
        <taxon>Pentapetalae</taxon>
        <taxon>rosids</taxon>
        <taxon>fabids</taxon>
        <taxon>Rosales</taxon>
        <taxon>Cannabaceae</taxon>
        <taxon>Trema</taxon>
    </lineage>
</organism>
<accession>A0A2P5F9E1</accession>
<proteinExistence type="predicted"/>
<dbReference type="InParanoid" id="A0A2P5F9E1"/>
<dbReference type="Proteomes" id="UP000237000">
    <property type="component" value="Unassembled WGS sequence"/>
</dbReference>
<gene>
    <name evidence="1" type="ORF">TorRG33x02_098770</name>
</gene>
<evidence type="ECO:0000313" key="1">
    <source>
        <dbReference type="EMBL" id="PON94403.1"/>
    </source>
</evidence>
<dbReference type="EMBL" id="JXTC01000052">
    <property type="protein sequence ID" value="PON94403.1"/>
    <property type="molecule type" value="Genomic_DNA"/>
</dbReference>
<name>A0A2P5F9E1_TREOI</name>
<comment type="caution">
    <text evidence="1">The sequence shown here is derived from an EMBL/GenBank/DDBJ whole genome shotgun (WGS) entry which is preliminary data.</text>
</comment>
<sequence>MEFRASCIRSGAEEEGVGSVEVANGCPKNIISEEGMALTDSKKGTDSAKVANGTAKNAVSVVADWKEDATLVEVANGAKGGISAEGEVVDDRSSTVSLEEGVGSVEVANA</sequence>